<dbReference type="CDD" id="cd16279">
    <property type="entry name" value="metallo-hydrolase-like_MBL-fold"/>
    <property type="match status" value="1"/>
</dbReference>
<reference evidence="2 3" key="1">
    <citation type="submission" date="2017-06" db="EMBL/GenBank/DDBJ databases">
        <authorList>
            <person name="Kim H.J."/>
            <person name="Triplett B.A."/>
        </authorList>
    </citation>
    <scope>NUCLEOTIDE SEQUENCE [LARGE SCALE GENOMIC DNA]</scope>
    <source>
        <strain evidence="2 3">DSM 19307</strain>
    </source>
</reference>
<dbReference type="SUPFAM" id="SSF56281">
    <property type="entry name" value="Metallo-hydrolase/oxidoreductase"/>
    <property type="match status" value="1"/>
</dbReference>
<accession>A0A239K1F2</accession>
<dbReference type="InterPro" id="IPR036866">
    <property type="entry name" value="RibonucZ/Hydroxyglut_hydro"/>
</dbReference>
<dbReference type="AlphaFoldDB" id="A0A239K1F2"/>
<dbReference type="SMART" id="SM00849">
    <property type="entry name" value="Lactamase_B"/>
    <property type="match status" value="1"/>
</dbReference>
<evidence type="ECO:0000313" key="2">
    <source>
        <dbReference type="EMBL" id="SNT11513.1"/>
    </source>
</evidence>
<gene>
    <name evidence="2" type="ORF">SAMN05421640_2343</name>
</gene>
<dbReference type="Proteomes" id="UP000198393">
    <property type="component" value="Unassembled WGS sequence"/>
</dbReference>
<keyword evidence="3" id="KW-1185">Reference proteome</keyword>
<dbReference type="Pfam" id="PF12706">
    <property type="entry name" value="Lactamase_B_2"/>
    <property type="match status" value="1"/>
</dbReference>
<name>A0A239K1F2_EKHLU</name>
<proteinExistence type="predicted"/>
<dbReference type="EMBL" id="FZPD01000004">
    <property type="protein sequence ID" value="SNT11513.1"/>
    <property type="molecule type" value="Genomic_DNA"/>
</dbReference>
<dbReference type="Gene3D" id="3.60.15.10">
    <property type="entry name" value="Ribonuclease Z/Hydroxyacylglutathione hydrolase-like"/>
    <property type="match status" value="1"/>
</dbReference>
<dbReference type="InterPro" id="IPR001279">
    <property type="entry name" value="Metallo-B-lactamas"/>
</dbReference>
<protein>
    <submittedName>
        <fullName evidence="2">Phosphoribosyl 1,2-cyclic phosphate phosphodiesterase</fullName>
    </submittedName>
</protein>
<evidence type="ECO:0000259" key="1">
    <source>
        <dbReference type="SMART" id="SM00849"/>
    </source>
</evidence>
<dbReference type="PANTHER" id="PTHR42663">
    <property type="entry name" value="HYDROLASE C777.06C-RELATED-RELATED"/>
    <property type="match status" value="1"/>
</dbReference>
<evidence type="ECO:0000313" key="3">
    <source>
        <dbReference type="Proteomes" id="UP000198393"/>
    </source>
</evidence>
<dbReference type="RefSeq" id="WP_089357063.1">
    <property type="nucleotide sequence ID" value="NZ_FZPD01000004.1"/>
</dbReference>
<dbReference type="OrthoDB" id="9781189at2"/>
<dbReference type="PANTHER" id="PTHR42663:SF6">
    <property type="entry name" value="HYDROLASE C777.06C-RELATED"/>
    <property type="match status" value="1"/>
</dbReference>
<organism evidence="2 3">
    <name type="scientific">Ekhidna lutea</name>
    <dbReference type="NCBI Taxonomy" id="447679"/>
    <lineage>
        <taxon>Bacteria</taxon>
        <taxon>Pseudomonadati</taxon>
        <taxon>Bacteroidota</taxon>
        <taxon>Cytophagia</taxon>
        <taxon>Cytophagales</taxon>
        <taxon>Reichenbachiellaceae</taxon>
        <taxon>Ekhidna</taxon>
    </lineage>
</organism>
<feature type="domain" description="Metallo-beta-lactamase" evidence="1">
    <location>
        <begin position="34"/>
        <end position="226"/>
    </location>
</feature>
<sequence>MKITFLGTGTSQGIPVIGCKCEVCSSVDYRDNRLRSSILVEIDGTHIVVDTGPDFRQQMLRERVDKLDAVLFTHAHKDHVAGLDDIRSFNFLQKKDMPIYATSHVLGRLKQEFSYIFEDSKYPGVPRVDTNPIENETFQINGIDIQPIEVMHYKLPVLGFRFGDFTYITDANHIAEEEKEKIKGSKILVLNALQKKSHISHFNLEEALELIEELKPEKGYLTHIGHFMGTHFAVSKELPENVEIAWDGLKLVI</sequence>